<proteinExistence type="inferred from homology"/>
<dbReference type="PANTHER" id="PTHR43648">
    <property type="entry name" value="ELECTRON TRANSFER FLAVOPROTEIN BETA SUBUNIT LYSINE METHYLTRANSFERASE"/>
    <property type="match status" value="1"/>
</dbReference>
<dbReference type="InterPro" id="IPR050078">
    <property type="entry name" value="Ribosomal_L11_MeTrfase_PrmA"/>
</dbReference>
<evidence type="ECO:0000313" key="7">
    <source>
        <dbReference type="Proteomes" id="UP001464891"/>
    </source>
</evidence>
<keyword evidence="6" id="KW-0687">Ribonucleoprotein</keyword>
<organism evidence="6 7">
    <name type="scientific">Trichocoleus desertorum GB2-A4</name>
    <dbReference type="NCBI Taxonomy" id="2933944"/>
    <lineage>
        <taxon>Bacteria</taxon>
        <taxon>Bacillati</taxon>
        <taxon>Cyanobacteriota</taxon>
        <taxon>Cyanophyceae</taxon>
        <taxon>Leptolyngbyales</taxon>
        <taxon>Trichocoleusaceae</taxon>
        <taxon>Trichocoleus</taxon>
    </lineage>
</organism>
<evidence type="ECO:0000313" key="6">
    <source>
        <dbReference type="EMBL" id="MEP0818842.1"/>
    </source>
</evidence>
<keyword evidence="3 6" id="KW-0489">Methyltransferase</keyword>
<keyword evidence="6" id="KW-0689">Ribosomal protein</keyword>
<evidence type="ECO:0000256" key="1">
    <source>
        <dbReference type="ARBA" id="ARBA00009741"/>
    </source>
</evidence>
<comment type="similarity">
    <text evidence="1">Belongs to the methyltransferase superfamily. PrmA family.</text>
</comment>
<keyword evidence="4" id="KW-0808">Transferase</keyword>
<keyword evidence="7" id="KW-1185">Reference proteome</keyword>
<dbReference type="InterPro" id="IPR004498">
    <property type="entry name" value="Ribosomal_PrmA_MeTrfase"/>
</dbReference>
<dbReference type="PANTHER" id="PTHR43648:SF1">
    <property type="entry name" value="ELECTRON TRANSFER FLAVOPROTEIN BETA SUBUNIT LYSINE METHYLTRANSFERASE"/>
    <property type="match status" value="1"/>
</dbReference>
<evidence type="ECO:0000256" key="4">
    <source>
        <dbReference type="ARBA" id="ARBA00022679"/>
    </source>
</evidence>
<dbReference type="InterPro" id="IPR029063">
    <property type="entry name" value="SAM-dependent_MTases_sf"/>
</dbReference>
<dbReference type="RefSeq" id="WP_190437363.1">
    <property type="nucleotide sequence ID" value="NZ_JAMPKM010000011.1"/>
</dbReference>
<dbReference type="GO" id="GO:0032259">
    <property type="term" value="P:methylation"/>
    <property type="evidence" value="ECO:0007669"/>
    <property type="project" value="UniProtKB-KW"/>
</dbReference>
<dbReference type="GO" id="GO:0008168">
    <property type="term" value="F:methyltransferase activity"/>
    <property type="evidence" value="ECO:0007669"/>
    <property type="project" value="UniProtKB-KW"/>
</dbReference>
<dbReference type="EMBL" id="JAMPKM010000011">
    <property type="protein sequence ID" value="MEP0818842.1"/>
    <property type="molecule type" value="Genomic_DNA"/>
</dbReference>
<name>A0ABV0JAN9_9CYAN</name>
<sequence length="325" mass="35510">MSWIELSLDTTPEAVDWVQTLLAGTDYQGEIRVTAYSELDSRCPREPETPPHDWAFTICLYLPYDIRVRTQIAEIDSVLSPLHRTGLTTELQASIVEEKPALPETVSSLVHRIGQRFVVLPGDIPYQPETANELTLRIQTSLAFGSGFHPATRLSLRLLERHVRPEMRALDLGSGSGILSVAIAKLGAQVLALDNDRVAVESTQDAVERNGVAQQVRVMEGSLGGGSELGHWMGGDISDQVPTVKAIAEFDLIMANILARVHVALADDYRQALRQNQAQDARLITAGFTTDHEAEVTAALAAAGFTIIDSECCNEWVALAYQLQA</sequence>
<keyword evidence="2" id="KW-0963">Cytoplasm</keyword>
<evidence type="ECO:0000256" key="3">
    <source>
        <dbReference type="ARBA" id="ARBA00022603"/>
    </source>
</evidence>
<evidence type="ECO:0000256" key="5">
    <source>
        <dbReference type="ARBA" id="ARBA00022691"/>
    </source>
</evidence>
<reference evidence="6 7" key="1">
    <citation type="submission" date="2022-04" db="EMBL/GenBank/DDBJ databases">
        <title>Positive selection, recombination, and allopatry shape intraspecific diversity of widespread and dominant cyanobacteria.</title>
        <authorList>
            <person name="Wei J."/>
            <person name="Shu W."/>
            <person name="Hu C."/>
        </authorList>
    </citation>
    <scope>NUCLEOTIDE SEQUENCE [LARGE SCALE GENOMIC DNA]</scope>
    <source>
        <strain evidence="6 7">GB2-A4</strain>
    </source>
</reference>
<evidence type="ECO:0000256" key="2">
    <source>
        <dbReference type="ARBA" id="ARBA00022490"/>
    </source>
</evidence>
<dbReference type="CDD" id="cd02440">
    <property type="entry name" value="AdoMet_MTases"/>
    <property type="match status" value="1"/>
</dbReference>
<dbReference type="GO" id="GO:0005840">
    <property type="term" value="C:ribosome"/>
    <property type="evidence" value="ECO:0007669"/>
    <property type="project" value="UniProtKB-KW"/>
</dbReference>
<dbReference type="Gene3D" id="3.40.50.150">
    <property type="entry name" value="Vaccinia Virus protein VP39"/>
    <property type="match status" value="1"/>
</dbReference>
<gene>
    <name evidence="6" type="ORF">NC998_17230</name>
</gene>
<dbReference type="SUPFAM" id="SSF53335">
    <property type="entry name" value="S-adenosyl-L-methionine-dependent methyltransferases"/>
    <property type="match status" value="1"/>
</dbReference>
<dbReference type="PIRSF" id="PIRSF000401">
    <property type="entry name" value="RPL11_MTase"/>
    <property type="match status" value="1"/>
</dbReference>
<protein>
    <submittedName>
        <fullName evidence="6">50S ribosomal protein L11 methyltransferase</fullName>
    </submittedName>
</protein>
<dbReference type="Proteomes" id="UP001464891">
    <property type="component" value="Unassembled WGS sequence"/>
</dbReference>
<dbReference type="Pfam" id="PF06325">
    <property type="entry name" value="PrmA"/>
    <property type="match status" value="1"/>
</dbReference>
<keyword evidence="5" id="KW-0949">S-adenosyl-L-methionine</keyword>
<accession>A0ABV0JAN9</accession>
<comment type="caution">
    <text evidence="6">The sequence shown here is derived from an EMBL/GenBank/DDBJ whole genome shotgun (WGS) entry which is preliminary data.</text>
</comment>